<gene>
    <name evidence="2" type="ORF">SCP_0209470</name>
</gene>
<evidence type="ECO:0000256" key="1">
    <source>
        <dbReference type="SAM" id="MobiDB-lite"/>
    </source>
</evidence>
<dbReference type="STRING" id="139825.A0A401GC30"/>
<feature type="compositionally biased region" description="Low complexity" evidence="1">
    <location>
        <begin position="144"/>
        <end position="160"/>
    </location>
</feature>
<dbReference type="Proteomes" id="UP000287166">
    <property type="component" value="Unassembled WGS sequence"/>
</dbReference>
<feature type="compositionally biased region" description="Low complexity" evidence="1">
    <location>
        <begin position="342"/>
        <end position="354"/>
    </location>
</feature>
<keyword evidence="3" id="KW-1185">Reference proteome</keyword>
<feature type="compositionally biased region" description="Low complexity" evidence="1">
    <location>
        <begin position="421"/>
        <end position="459"/>
    </location>
</feature>
<protein>
    <submittedName>
        <fullName evidence="2">Uncharacterized protein</fullName>
    </submittedName>
</protein>
<name>A0A401GC30_9APHY</name>
<dbReference type="GeneID" id="38776663"/>
<sequence length="459" mass="48427">MCYAYGSPDHATGVCPMCKWRKPIGTRCPHVREVCHNRALHPRHDVVYLKNAEVQTFNGCGFCKWANTNPPPKLSGYQNPGWPGCCRPPSASEQKCIGAADWPAVSVVHHVPIPPPIKAALDSAKAALDSAKADSAQAPTATKGNSSPSSPTGNSRNSSTQSLAPLIVRRQSYNPTRTDSMAPRSPPITIPVRARSGGSPQQPSMSLTGNASRNPDGDSFTSSLPNKSVTDQHQAQRRSAADIFGDKRSDASGGSQNSPVRRNAELGGSVSRRSIERRPSITAALPSMSVSKVTVDVPPPRRRGSVANPSPQPSVPRAERTSNLASLPRRNSVVAEPLATMSVSGSSSSSGSNSETTVISDGGFTDYLSDESEAELQRQAEAKAAILAQNQLEEQEFKAARQQLASVDLHPPKSWIGNVNSTPRSQASAPPSAAFPASYGSSPYGTAHSSVASSTHSRG</sequence>
<evidence type="ECO:0000313" key="3">
    <source>
        <dbReference type="Proteomes" id="UP000287166"/>
    </source>
</evidence>
<accession>A0A401GC30</accession>
<evidence type="ECO:0000313" key="2">
    <source>
        <dbReference type="EMBL" id="GBE79746.1"/>
    </source>
</evidence>
<dbReference type="OrthoDB" id="3217643at2759"/>
<dbReference type="AlphaFoldDB" id="A0A401GC30"/>
<dbReference type="EMBL" id="BFAD01000002">
    <property type="protein sequence ID" value="GBE79746.1"/>
    <property type="molecule type" value="Genomic_DNA"/>
</dbReference>
<feature type="region of interest" description="Disordered" evidence="1">
    <location>
        <begin position="403"/>
        <end position="459"/>
    </location>
</feature>
<feature type="region of interest" description="Disordered" evidence="1">
    <location>
        <begin position="130"/>
        <end position="376"/>
    </location>
</feature>
<comment type="caution">
    <text evidence="2">The sequence shown here is derived from an EMBL/GenBank/DDBJ whole genome shotgun (WGS) entry which is preliminary data.</text>
</comment>
<reference evidence="2 3" key="1">
    <citation type="journal article" date="2018" name="Sci. Rep.">
        <title>Genome sequence of the cauliflower mushroom Sparassis crispa (Hanabiratake) and its association with beneficial usage.</title>
        <authorList>
            <person name="Kiyama R."/>
            <person name="Furutani Y."/>
            <person name="Kawaguchi K."/>
            <person name="Nakanishi T."/>
        </authorList>
    </citation>
    <scope>NUCLEOTIDE SEQUENCE [LARGE SCALE GENOMIC DNA]</scope>
</reference>
<organism evidence="2 3">
    <name type="scientific">Sparassis crispa</name>
    <dbReference type="NCBI Taxonomy" id="139825"/>
    <lineage>
        <taxon>Eukaryota</taxon>
        <taxon>Fungi</taxon>
        <taxon>Dikarya</taxon>
        <taxon>Basidiomycota</taxon>
        <taxon>Agaricomycotina</taxon>
        <taxon>Agaricomycetes</taxon>
        <taxon>Polyporales</taxon>
        <taxon>Sparassidaceae</taxon>
        <taxon>Sparassis</taxon>
    </lineage>
</organism>
<dbReference type="RefSeq" id="XP_027610659.1">
    <property type="nucleotide sequence ID" value="XM_027754858.1"/>
</dbReference>
<dbReference type="InParanoid" id="A0A401GC30"/>
<feature type="compositionally biased region" description="Polar residues" evidence="1">
    <location>
        <begin position="198"/>
        <end position="233"/>
    </location>
</feature>
<proteinExistence type="predicted"/>